<dbReference type="STRING" id="1797263.A2397_00760"/>
<protein>
    <recommendedName>
        <fullName evidence="6">Thioredoxin reductase</fullName>
        <ecNumber evidence="6">1.8.1.9</ecNumber>
    </recommendedName>
</protein>
<dbReference type="PRINTS" id="PR00368">
    <property type="entry name" value="FADPNR"/>
</dbReference>
<dbReference type="InterPro" id="IPR050097">
    <property type="entry name" value="Ferredoxin-NADP_redctase_2"/>
</dbReference>
<dbReference type="EC" id="1.8.1.9" evidence="6"/>
<comment type="similarity">
    <text evidence="6">Belongs to the class-II pyridine nucleotide-disulfide oxidoreductase family.</text>
</comment>
<gene>
    <name evidence="9" type="ORF">A2397_00760</name>
</gene>
<comment type="caution">
    <text evidence="9">The sequence shown here is derived from an EMBL/GenBank/DDBJ whole genome shotgun (WGS) entry which is preliminary data.</text>
</comment>
<evidence type="ECO:0000256" key="2">
    <source>
        <dbReference type="ARBA" id="ARBA00022827"/>
    </source>
</evidence>
<keyword evidence="4" id="KW-1015">Disulfide bond</keyword>
<dbReference type="InterPro" id="IPR036188">
    <property type="entry name" value="FAD/NAD-bd_sf"/>
</dbReference>
<evidence type="ECO:0000259" key="8">
    <source>
        <dbReference type="Pfam" id="PF07992"/>
    </source>
</evidence>
<dbReference type="InterPro" id="IPR008255">
    <property type="entry name" value="Pyr_nucl-diS_OxRdtase_2_AS"/>
</dbReference>
<comment type="cofactor">
    <cofactor evidence="7">
        <name>FAD</name>
        <dbReference type="ChEBI" id="CHEBI:57692"/>
    </cofactor>
    <text evidence="7">Binds 1 FAD per subunit.</text>
</comment>
<dbReference type="PANTHER" id="PTHR48105">
    <property type="entry name" value="THIOREDOXIN REDUCTASE 1-RELATED-RELATED"/>
    <property type="match status" value="1"/>
</dbReference>
<feature type="domain" description="FAD/NAD(P)-binding" evidence="8">
    <location>
        <begin position="6"/>
        <end position="287"/>
    </location>
</feature>
<comment type="subunit">
    <text evidence="6">Homodimer.</text>
</comment>
<reference evidence="9 10" key="1">
    <citation type="journal article" date="2016" name="Nat. Commun.">
        <title>Thousands of microbial genomes shed light on interconnected biogeochemical processes in an aquifer system.</title>
        <authorList>
            <person name="Anantharaman K."/>
            <person name="Brown C.T."/>
            <person name="Hug L.A."/>
            <person name="Sharon I."/>
            <person name="Castelle C.J."/>
            <person name="Probst A.J."/>
            <person name="Thomas B.C."/>
            <person name="Singh A."/>
            <person name="Wilkins M.J."/>
            <person name="Karaoz U."/>
            <person name="Brodie E.L."/>
            <person name="Williams K.H."/>
            <person name="Hubbard S.S."/>
            <person name="Banfield J.F."/>
        </authorList>
    </citation>
    <scope>NUCLEOTIDE SEQUENCE [LARGE SCALE GENOMIC DNA]</scope>
</reference>
<dbReference type="Proteomes" id="UP000176424">
    <property type="component" value="Unassembled WGS sequence"/>
</dbReference>
<evidence type="ECO:0000256" key="3">
    <source>
        <dbReference type="ARBA" id="ARBA00023002"/>
    </source>
</evidence>
<evidence type="ECO:0000256" key="1">
    <source>
        <dbReference type="ARBA" id="ARBA00022630"/>
    </source>
</evidence>
<dbReference type="InterPro" id="IPR023753">
    <property type="entry name" value="FAD/NAD-binding_dom"/>
</dbReference>
<dbReference type="GO" id="GO:0019430">
    <property type="term" value="P:removal of superoxide radicals"/>
    <property type="evidence" value="ECO:0007669"/>
    <property type="project" value="UniProtKB-UniRule"/>
</dbReference>
<evidence type="ECO:0000256" key="5">
    <source>
        <dbReference type="ARBA" id="ARBA00023284"/>
    </source>
</evidence>
<dbReference type="SUPFAM" id="SSF51905">
    <property type="entry name" value="FAD/NAD(P)-binding domain"/>
    <property type="match status" value="1"/>
</dbReference>
<evidence type="ECO:0000256" key="6">
    <source>
        <dbReference type="RuleBase" id="RU003880"/>
    </source>
</evidence>
<dbReference type="GO" id="GO:0005737">
    <property type="term" value="C:cytoplasm"/>
    <property type="evidence" value="ECO:0007669"/>
    <property type="project" value="InterPro"/>
</dbReference>
<evidence type="ECO:0000313" key="10">
    <source>
        <dbReference type="Proteomes" id="UP000176424"/>
    </source>
</evidence>
<keyword evidence="1 6" id="KW-0285">Flavoprotein</keyword>
<dbReference type="PROSITE" id="PS00573">
    <property type="entry name" value="PYRIDINE_REDOX_2"/>
    <property type="match status" value="1"/>
</dbReference>
<dbReference type="AlphaFoldDB" id="A0A1F4ZRS7"/>
<dbReference type="InterPro" id="IPR005982">
    <property type="entry name" value="Thioredox_Rdtase"/>
</dbReference>
<comment type="catalytic activity">
    <reaction evidence="6">
        <text>[thioredoxin]-dithiol + NADP(+) = [thioredoxin]-disulfide + NADPH + H(+)</text>
        <dbReference type="Rhea" id="RHEA:20345"/>
        <dbReference type="Rhea" id="RHEA-COMP:10698"/>
        <dbReference type="Rhea" id="RHEA-COMP:10700"/>
        <dbReference type="ChEBI" id="CHEBI:15378"/>
        <dbReference type="ChEBI" id="CHEBI:29950"/>
        <dbReference type="ChEBI" id="CHEBI:50058"/>
        <dbReference type="ChEBI" id="CHEBI:57783"/>
        <dbReference type="ChEBI" id="CHEBI:58349"/>
        <dbReference type="EC" id="1.8.1.9"/>
    </reaction>
</comment>
<proteinExistence type="inferred from homology"/>
<name>A0A1F4ZRS7_9BACT</name>
<evidence type="ECO:0000256" key="7">
    <source>
        <dbReference type="RuleBase" id="RU003881"/>
    </source>
</evidence>
<evidence type="ECO:0000313" key="9">
    <source>
        <dbReference type="EMBL" id="OGD09075.1"/>
    </source>
</evidence>
<keyword evidence="3 6" id="KW-0560">Oxidoreductase</keyword>
<sequence length="303" mass="33184">MSDQVYDVIIIGSGPAGLTAGIYTSRANLKTLLLAGEKWGGQLMLTTLVENFPGFVDGIQGPDLMMNMRAQAEKMGVEIKEEEAVGVDFSKKPLKVGPYLARAVIIATGAEFKWLGVAGEEKLIGKGVSACATCDAAFFRNKKVVVVGGGDAAMEEALFLTKFASEVTIVHRRDEFRASKIMQDRVKSNEKIKIKFNTQIAELFGEQKLEKVKFTSGEEMAIDGLFVAIGHAPATDLFKEVIELDEKGFVLRKQQVKKYKMMTSIEGVFTAGDVHDHNYKQAITAAGYGCEAALEVEKWLEEK</sequence>
<dbReference type="GO" id="GO:0004791">
    <property type="term" value="F:thioredoxin-disulfide reductase (NADPH) activity"/>
    <property type="evidence" value="ECO:0007669"/>
    <property type="project" value="UniProtKB-UniRule"/>
</dbReference>
<keyword evidence="5 6" id="KW-0676">Redox-active center</keyword>
<organism evidence="9 10">
    <name type="scientific">Candidatus Amesbacteria bacterium RIFOXYB1_FULL_44_23</name>
    <dbReference type="NCBI Taxonomy" id="1797263"/>
    <lineage>
        <taxon>Bacteria</taxon>
        <taxon>Candidatus Amesiibacteriota</taxon>
    </lineage>
</organism>
<keyword evidence="7" id="KW-0521">NADP</keyword>
<dbReference type="EMBL" id="MEXR01000040">
    <property type="protein sequence ID" value="OGD09075.1"/>
    <property type="molecule type" value="Genomic_DNA"/>
</dbReference>
<accession>A0A1F4ZRS7</accession>
<dbReference type="NCBIfam" id="TIGR01292">
    <property type="entry name" value="TRX_reduct"/>
    <property type="match status" value="1"/>
</dbReference>
<dbReference type="Pfam" id="PF07992">
    <property type="entry name" value="Pyr_redox_2"/>
    <property type="match status" value="1"/>
</dbReference>
<evidence type="ECO:0000256" key="4">
    <source>
        <dbReference type="ARBA" id="ARBA00023157"/>
    </source>
</evidence>
<dbReference type="PRINTS" id="PR00469">
    <property type="entry name" value="PNDRDTASEII"/>
</dbReference>
<dbReference type="Gene3D" id="3.50.50.60">
    <property type="entry name" value="FAD/NAD(P)-binding domain"/>
    <property type="match status" value="2"/>
</dbReference>
<keyword evidence="2 6" id="KW-0274">FAD</keyword>